<dbReference type="RefSeq" id="XP_009055943.1">
    <property type="nucleotide sequence ID" value="XM_009057695.1"/>
</dbReference>
<dbReference type="Gene3D" id="2.30.29.30">
    <property type="entry name" value="Pleckstrin-homology domain (PH domain)/Phosphotyrosine-binding domain (PTB)"/>
    <property type="match status" value="1"/>
</dbReference>
<dbReference type="Pfam" id="PF00568">
    <property type="entry name" value="WH1"/>
    <property type="match status" value="1"/>
</dbReference>
<dbReference type="HOGENOM" id="CLU_156805_0_0_1"/>
<feature type="domain" description="WH1" evidence="1">
    <location>
        <begin position="1"/>
        <end position="114"/>
    </location>
</feature>
<dbReference type="GeneID" id="20231754"/>
<dbReference type="Proteomes" id="UP000030746">
    <property type="component" value="Unassembled WGS sequence"/>
</dbReference>
<dbReference type="SMART" id="SM00461">
    <property type="entry name" value="WH1"/>
    <property type="match status" value="1"/>
</dbReference>
<sequence>MLYISYRLWADVFRVHGDGEYMRWQRVSDDVVPINISCIEDTPSTVFQITAYNRHVEKIFDVKITQPGTIICPATESFVHWRDPINQCEWGLNFSTATDAHRFRDCCAVINLILFLTYSRFNFYQLCVCYQTII</sequence>
<dbReference type="SUPFAM" id="SSF50729">
    <property type="entry name" value="PH domain-like"/>
    <property type="match status" value="1"/>
</dbReference>
<dbReference type="OrthoDB" id="8059989at2759"/>
<accession>V4AIE9</accession>
<dbReference type="PROSITE" id="PS50229">
    <property type="entry name" value="WH1"/>
    <property type="match status" value="1"/>
</dbReference>
<keyword evidence="3" id="KW-1185">Reference proteome</keyword>
<evidence type="ECO:0000313" key="3">
    <source>
        <dbReference type="Proteomes" id="UP000030746"/>
    </source>
</evidence>
<dbReference type="STRING" id="225164.V4AIE9"/>
<dbReference type="InterPro" id="IPR011993">
    <property type="entry name" value="PH-like_dom_sf"/>
</dbReference>
<proteinExistence type="predicted"/>
<evidence type="ECO:0000313" key="2">
    <source>
        <dbReference type="EMBL" id="ESO93241.1"/>
    </source>
</evidence>
<dbReference type="CTD" id="20231754"/>
<name>V4AIE9_LOTGI</name>
<evidence type="ECO:0000259" key="1">
    <source>
        <dbReference type="PROSITE" id="PS50229"/>
    </source>
</evidence>
<dbReference type="OMA" id="EICWSKL"/>
<protein>
    <recommendedName>
        <fullName evidence="1">WH1 domain-containing protein</fullName>
    </recommendedName>
</protein>
<dbReference type="KEGG" id="lgi:LOTGIDRAFT_119577"/>
<dbReference type="EMBL" id="KB201931">
    <property type="protein sequence ID" value="ESO93241.1"/>
    <property type="molecule type" value="Genomic_DNA"/>
</dbReference>
<organism evidence="2 3">
    <name type="scientific">Lottia gigantea</name>
    <name type="common">Giant owl limpet</name>
    <dbReference type="NCBI Taxonomy" id="225164"/>
    <lineage>
        <taxon>Eukaryota</taxon>
        <taxon>Metazoa</taxon>
        <taxon>Spiralia</taxon>
        <taxon>Lophotrochozoa</taxon>
        <taxon>Mollusca</taxon>
        <taxon>Gastropoda</taxon>
        <taxon>Patellogastropoda</taxon>
        <taxon>Lottioidea</taxon>
        <taxon>Lottiidae</taxon>
        <taxon>Lottia</taxon>
    </lineage>
</organism>
<gene>
    <name evidence="2" type="ORF">LOTGIDRAFT_119577</name>
</gene>
<reference evidence="2 3" key="1">
    <citation type="journal article" date="2013" name="Nature">
        <title>Insights into bilaterian evolution from three spiralian genomes.</title>
        <authorList>
            <person name="Simakov O."/>
            <person name="Marletaz F."/>
            <person name="Cho S.J."/>
            <person name="Edsinger-Gonzales E."/>
            <person name="Havlak P."/>
            <person name="Hellsten U."/>
            <person name="Kuo D.H."/>
            <person name="Larsson T."/>
            <person name="Lv J."/>
            <person name="Arendt D."/>
            <person name="Savage R."/>
            <person name="Osoegawa K."/>
            <person name="de Jong P."/>
            <person name="Grimwood J."/>
            <person name="Chapman J.A."/>
            <person name="Shapiro H."/>
            <person name="Aerts A."/>
            <person name="Otillar R.P."/>
            <person name="Terry A.Y."/>
            <person name="Boore J.L."/>
            <person name="Grigoriev I.V."/>
            <person name="Lindberg D.R."/>
            <person name="Seaver E.C."/>
            <person name="Weisblat D.A."/>
            <person name="Putnam N.H."/>
            <person name="Rokhsar D.S."/>
        </authorList>
    </citation>
    <scope>NUCLEOTIDE SEQUENCE [LARGE SCALE GENOMIC DNA]</scope>
</reference>
<dbReference type="InterPro" id="IPR000697">
    <property type="entry name" value="WH1/EVH1_dom"/>
</dbReference>
<dbReference type="AlphaFoldDB" id="V4AIE9"/>